<keyword evidence="1" id="KW-1185">Reference proteome</keyword>
<accession>A0AC58SRS0</accession>
<name>A0AC58SRS0_TOBAC</name>
<reference evidence="1" key="1">
    <citation type="journal article" date="2014" name="Nat. Commun.">
        <title>The tobacco genome sequence and its comparison with those of tomato and potato.</title>
        <authorList>
            <person name="Sierro N."/>
            <person name="Battey J.N."/>
            <person name="Ouadi S."/>
            <person name="Bakaher N."/>
            <person name="Bovet L."/>
            <person name="Willig A."/>
            <person name="Goepfert S."/>
            <person name="Peitsch M.C."/>
            <person name="Ivanov N.V."/>
        </authorList>
    </citation>
    <scope>NUCLEOTIDE SEQUENCE [LARGE SCALE GENOMIC DNA]</scope>
</reference>
<reference evidence="2" key="2">
    <citation type="submission" date="2025-08" db="UniProtKB">
        <authorList>
            <consortium name="RefSeq"/>
        </authorList>
    </citation>
    <scope>IDENTIFICATION</scope>
    <source>
        <tissue evidence="2">Leaf</tissue>
    </source>
</reference>
<sequence length="378" mass="42492">MSSIEEQVGATTGLGSGEHVTQINGNTMNGVNSVAGVDYNHPLFLSSADVSEIQIIFFQLTGIENYLIWHRSMRVALLGRNKLGLVDGTCLLGGIMYASSAQVVWDDLSERFNKINGTRSFNLHREIVSLNQGTSYVSVYYSRLKDMWEEFEALVPSPGCDCPKSRDYMVYLQKLKLYQFLMGLYESYAQARSQILMRSPLPTVNQAYAIIVSNESQKSMATNARILGSNPGTNAGTYDTALYTRTTGKHKKNYNLYCDYCKLKGHAKENCYKLVGYPPDFKPKMKEELILQLLNKMPSVNSGANSSVNMADIIASKLDKYTVCPCAKQTRLTFPTRSIKSSDCFDLIHMDLWGPYRIATYDGNKYFLTIVDDYSRMT</sequence>
<organism evidence="1 2">
    <name type="scientific">Nicotiana tabacum</name>
    <name type="common">Common tobacco</name>
    <dbReference type="NCBI Taxonomy" id="4097"/>
    <lineage>
        <taxon>Eukaryota</taxon>
        <taxon>Viridiplantae</taxon>
        <taxon>Streptophyta</taxon>
        <taxon>Embryophyta</taxon>
        <taxon>Tracheophyta</taxon>
        <taxon>Spermatophyta</taxon>
        <taxon>Magnoliopsida</taxon>
        <taxon>eudicotyledons</taxon>
        <taxon>Gunneridae</taxon>
        <taxon>Pentapetalae</taxon>
        <taxon>asterids</taxon>
        <taxon>lamiids</taxon>
        <taxon>Solanales</taxon>
        <taxon>Solanaceae</taxon>
        <taxon>Nicotianoideae</taxon>
        <taxon>Nicotianeae</taxon>
        <taxon>Nicotiana</taxon>
    </lineage>
</organism>
<dbReference type="RefSeq" id="XP_075087669.1">
    <property type="nucleotide sequence ID" value="XM_075231568.1"/>
</dbReference>
<dbReference type="Proteomes" id="UP000790787">
    <property type="component" value="Chromosome 15"/>
</dbReference>
<evidence type="ECO:0000313" key="1">
    <source>
        <dbReference type="Proteomes" id="UP000790787"/>
    </source>
</evidence>
<gene>
    <name evidence="2" type="primary">LOC142169672</name>
</gene>
<proteinExistence type="predicted"/>
<evidence type="ECO:0000313" key="2">
    <source>
        <dbReference type="RefSeq" id="XP_075087669.1"/>
    </source>
</evidence>
<protein>
    <submittedName>
        <fullName evidence="2">Uncharacterized protein LOC142169672</fullName>
    </submittedName>
</protein>